<keyword evidence="1" id="KW-0175">Coiled coil</keyword>
<comment type="caution">
    <text evidence="2">The sequence shown here is derived from an EMBL/GenBank/DDBJ whole genome shotgun (WGS) entry which is preliminary data.</text>
</comment>
<dbReference type="Proteomes" id="UP001589769">
    <property type="component" value="Unassembled WGS sequence"/>
</dbReference>
<name>A0ABV6I0T9_9PAST</name>
<keyword evidence="3" id="KW-1185">Reference proteome</keyword>
<evidence type="ECO:0000313" key="3">
    <source>
        <dbReference type="Proteomes" id="UP001589769"/>
    </source>
</evidence>
<dbReference type="RefSeq" id="WP_382376047.1">
    <property type="nucleotide sequence ID" value="NZ_JBHLWA010000049.1"/>
</dbReference>
<evidence type="ECO:0000313" key="2">
    <source>
        <dbReference type="EMBL" id="MFC0323995.1"/>
    </source>
</evidence>
<gene>
    <name evidence="2" type="ORF">ACFFHT_10605</name>
</gene>
<sequence>MIDLANIQADISKKYLSLEHLRAIIYQQKLEKNKLKGKNESDFGLATCANDVLILLNNAINSGYNIECYKQNTIRKVPYKTNFKDLEKYLNFWIFKDYEIEQQSQGLFVNYSMSEEVCKEERLDYLNNEYLLIRSQIEEIINAKIPYFEDVSEVVDIKLTPLKNETKKIEELQLELEKKDKLIEKLQRQIDENNNLIMINEFMENDRLSLAIQTRKKYWSEYNPDLGNTPKAASITEELQSKYNFSKKQAEAIEIVACPINRN</sequence>
<proteinExistence type="predicted"/>
<feature type="coiled-coil region" evidence="1">
    <location>
        <begin position="162"/>
        <end position="196"/>
    </location>
</feature>
<dbReference type="EMBL" id="JBHLWA010000049">
    <property type="protein sequence ID" value="MFC0323995.1"/>
    <property type="molecule type" value="Genomic_DNA"/>
</dbReference>
<organism evidence="2 3">
    <name type="scientific">Gallibacterium melopsittaci</name>
    <dbReference type="NCBI Taxonomy" id="516063"/>
    <lineage>
        <taxon>Bacteria</taxon>
        <taxon>Pseudomonadati</taxon>
        <taxon>Pseudomonadota</taxon>
        <taxon>Gammaproteobacteria</taxon>
        <taxon>Pasteurellales</taxon>
        <taxon>Pasteurellaceae</taxon>
        <taxon>Gallibacterium</taxon>
    </lineage>
</organism>
<evidence type="ECO:0000256" key="1">
    <source>
        <dbReference type="SAM" id="Coils"/>
    </source>
</evidence>
<accession>A0ABV6I0T9</accession>
<reference evidence="2 3" key="1">
    <citation type="submission" date="2024-09" db="EMBL/GenBank/DDBJ databases">
        <authorList>
            <person name="Sun Q."/>
            <person name="Mori K."/>
        </authorList>
    </citation>
    <scope>NUCLEOTIDE SEQUENCE [LARGE SCALE GENOMIC DNA]</scope>
    <source>
        <strain evidence="2 3">CCM 7538</strain>
    </source>
</reference>
<protein>
    <submittedName>
        <fullName evidence="2">Uncharacterized protein</fullName>
    </submittedName>
</protein>